<name>A0A8S3Q7F3_MYTED</name>
<feature type="repeat" description="NHL" evidence="2">
    <location>
        <begin position="152"/>
        <end position="183"/>
    </location>
</feature>
<dbReference type="Pfam" id="PF01436">
    <property type="entry name" value="NHL"/>
    <property type="match status" value="1"/>
</dbReference>
<dbReference type="EMBL" id="CAJPWZ010000324">
    <property type="protein sequence ID" value="CAG2190332.1"/>
    <property type="molecule type" value="Genomic_DNA"/>
</dbReference>
<dbReference type="OrthoDB" id="6156626at2759"/>
<dbReference type="Gene3D" id="2.120.10.30">
    <property type="entry name" value="TolB, C-terminal domain"/>
    <property type="match status" value="1"/>
</dbReference>
<evidence type="ECO:0000313" key="4">
    <source>
        <dbReference type="Proteomes" id="UP000683360"/>
    </source>
</evidence>
<keyword evidence="1" id="KW-0677">Repeat</keyword>
<evidence type="ECO:0000256" key="2">
    <source>
        <dbReference type="PROSITE-ProRule" id="PRU00504"/>
    </source>
</evidence>
<keyword evidence="4" id="KW-1185">Reference proteome</keyword>
<accession>A0A8S3Q7F3</accession>
<dbReference type="InterPro" id="IPR011042">
    <property type="entry name" value="6-blade_b-propeller_TolB-like"/>
</dbReference>
<organism evidence="3 4">
    <name type="scientific">Mytilus edulis</name>
    <name type="common">Blue mussel</name>
    <dbReference type="NCBI Taxonomy" id="6550"/>
    <lineage>
        <taxon>Eukaryota</taxon>
        <taxon>Metazoa</taxon>
        <taxon>Spiralia</taxon>
        <taxon>Lophotrochozoa</taxon>
        <taxon>Mollusca</taxon>
        <taxon>Bivalvia</taxon>
        <taxon>Autobranchia</taxon>
        <taxon>Pteriomorphia</taxon>
        <taxon>Mytilida</taxon>
        <taxon>Mytiloidea</taxon>
        <taxon>Mytilidae</taxon>
        <taxon>Mytilinae</taxon>
        <taxon>Mytilus</taxon>
    </lineage>
</organism>
<dbReference type="InterPro" id="IPR001258">
    <property type="entry name" value="NHL_repeat"/>
</dbReference>
<gene>
    <name evidence="3" type="ORF">MEDL_5630</name>
</gene>
<comment type="caution">
    <text evidence="3">The sequence shown here is derived from an EMBL/GenBank/DDBJ whole genome shotgun (WGS) entry which is preliminary data.</text>
</comment>
<protein>
    <submittedName>
        <fullName evidence="3">TRIM2_3</fullName>
    </submittedName>
</protein>
<reference evidence="3" key="1">
    <citation type="submission" date="2021-03" db="EMBL/GenBank/DDBJ databases">
        <authorList>
            <person name="Bekaert M."/>
        </authorList>
    </citation>
    <scope>NUCLEOTIDE SEQUENCE</scope>
</reference>
<dbReference type="PROSITE" id="PS51125">
    <property type="entry name" value="NHL"/>
    <property type="match status" value="1"/>
</dbReference>
<dbReference type="Proteomes" id="UP000683360">
    <property type="component" value="Unassembled WGS sequence"/>
</dbReference>
<sequence length="221" mass="24882">MKGAREFDIKNANRKHTKQVRILREVMVVKTDLELNIETSVKRKAQVQSRDQSNINNLTMNIETKVEINMEKKVSDTISLMDGRFIVVECLGKVNLLTSDGKPQKQLPITGEAWSVTQINQNTIAISYPKEAIKIFNLENETENRSGNIHRDLSGPRGLCADTYGNIIVADWRSNRVIVISKDGQESKELIGEEGGLKDPQCIRFKIMTFLVLSVITNAVP</sequence>
<dbReference type="AlphaFoldDB" id="A0A8S3Q7F3"/>
<evidence type="ECO:0000313" key="3">
    <source>
        <dbReference type="EMBL" id="CAG2190332.1"/>
    </source>
</evidence>
<dbReference type="SUPFAM" id="SSF63829">
    <property type="entry name" value="Calcium-dependent phosphotriesterase"/>
    <property type="match status" value="1"/>
</dbReference>
<proteinExistence type="predicted"/>
<evidence type="ECO:0000256" key="1">
    <source>
        <dbReference type="ARBA" id="ARBA00022737"/>
    </source>
</evidence>